<feature type="transmembrane region" description="Helical" evidence="1">
    <location>
        <begin position="140"/>
        <end position="164"/>
    </location>
</feature>
<evidence type="ECO:0000256" key="1">
    <source>
        <dbReference type="SAM" id="Phobius"/>
    </source>
</evidence>
<dbReference type="Pfam" id="PF16949">
    <property type="entry name" value="ABC_tran_2"/>
    <property type="match status" value="1"/>
</dbReference>
<feature type="transmembrane region" description="Helical" evidence="1">
    <location>
        <begin position="551"/>
        <end position="574"/>
    </location>
</feature>
<gene>
    <name evidence="2" type="ORF">Strain138_000626</name>
    <name evidence="3" type="ORF">Strain318_000626</name>
</gene>
<keyword evidence="1" id="KW-0812">Transmembrane</keyword>
<feature type="transmembrane region" description="Helical" evidence="1">
    <location>
        <begin position="393"/>
        <end position="415"/>
    </location>
</feature>
<feature type="transmembrane region" description="Helical" evidence="1">
    <location>
        <begin position="281"/>
        <end position="302"/>
    </location>
</feature>
<dbReference type="RefSeq" id="WP_367887079.1">
    <property type="nucleotide sequence ID" value="NZ_CP130612.1"/>
</dbReference>
<keyword evidence="1" id="KW-1133">Transmembrane helix</keyword>
<organism evidence="3 4">
    <name type="scientific">Pseudogemmatithrix spongiicola</name>
    <dbReference type="NCBI Taxonomy" id="3062599"/>
    <lineage>
        <taxon>Bacteria</taxon>
        <taxon>Pseudomonadati</taxon>
        <taxon>Gemmatimonadota</taxon>
        <taxon>Gemmatimonadia</taxon>
        <taxon>Gemmatimonadales</taxon>
        <taxon>Gemmatimonadaceae</taxon>
        <taxon>Pseudogemmatithrix</taxon>
    </lineage>
</organism>
<feature type="transmembrane region" description="Helical" evidence="1">
    <location>
        <begin position="436"/>
        <end position="455"/>
    </location>
</feature>
<feature type="transmembrane region" description="Helical" evidence="1">
    <location>
        <begin position="170"/>
        <end position="198"/>
    </location>
</feature>
<evidence type="ECO:0000313" key="4">
    <source>
        <dbReference type="Proteomes" id="UP001229955"/>
    </source>
</evidence>
<reference evidence="3" key="1">
    <citation type="submission" date="2023-07" db="EMBL/GenBank/DDBJ databases">
        <authorList>
            <person name="Haufschild T."/>
            <person name="Kallscheuer N."/>
            <person name="Hammer J."/>
            <person name="Kohn T."/>
            <person name="Kabuu M."/>
            <person name="Jogler M."/>
            <person name="Wohfarth N."/>
            <person name="Heuer A."/>
            <person name="Rohde M."/>
            <person name="van Teeseling M.C.F."/>
            <person name="Jogler C."/>
        </authorList>
    </citation>
    <scope>NUCLEOTIDE SEQUENCE</scope>
    <source>
        <strain evidence="2">Strain 138</strain>
        <strain evidence="3">Strain 318</strain>
    </source>
</reference>
<feature type="transmembrane region" description="Helical" evidence="1">
    <location>
        <begin position="511"/>
        <end position="531"/>
    </location>
</feature>
<name>A0AA49Q704_9BACT</name>
<accession>A0AA49Q704</accession>
<feature type="transmembrane region" description="Helical" evidence="1">
    <location>
        <begin position="210"/>
        <end position="229"/>
    </location>
</feature>
<dbReference type="KEGG" id="pspc:Strain318_000626"/>
<evidence type="ECO:0000313" key="2">
    <source>
        <dbReference type="EMBL" id="WKW11381.1"/>
    </source>
</evidence>
<accession>A0AA49Q408</accession>
<feature type="transmembrane region" description="Helical" evidence="1">
    <location>
        <begin position="53"/>
        <end position="75"/>
    </location>
</feature>
<keyword evidence="4" id="KW-1185">Reference proteome</keyword>
<proteinExistence type="predicted"/>
<dbReference type="InterPro" id="IPR031599">
    <property type="entry name" value="ABC_tran_2"/>
</dbReference>
<protein>
    <recommendedName>
        <fullName evidence="5">ABC-2 type transport system permease protein</fullName>
    </recommendedName>
</protein>
<feature type="transmembrane region" description="Helical" evidence="1">
    <location>
        <begin position="356"/>
        <end position="373"/>
    </location>
</feature>
<dbReference type="Proteomes" id="UP001229955">
    <property type="component" value="Chromosome"/>
</dbReference>
<keyword evidence="1" id="KW-0472">Membrane</keyword>
<dbReference type="AlphaFoldDB" id="A0AA49Q704"/>
<feature type="transmembrane region" description="Helical" evidence="1">
    <location>
        <begin position="467"/>
        <end position="490"/>
    </location>
</feature>
<dbReference type="EMBL" id="CP130613">
    <property type="protein sequence ID" value="WKW14291.1"/>
    <property type="molecule type" value="Genomic_DNA"/>
</dbReference>
<evidence type="ECO:0000313" key="3">
    <source>
        <dbReference type="EMBL" id="WKW14291.1"/>
    </source>
</evidence>
<feature type="transmembrane region" description="Helical" evidence="1">
    <location>
        <begin position="95"/>
        <end position="119"/>
    </location>
</feature>
<dbReference type="EMBL" id="CP130612">
    <property type="protein sequence ID" value="WKW11381.1"/>
    <property type="molecule type" value="Genomic_DNA"/>
</dbReference>
<evidence type="ECO:0008006" key="5">
    <source>
        <dbReference type="Google" id="ProtNLM"/>
    </source>
</evidence>
<sequence>MSATPDVMRPPVVARHDAEAPLPDPPLLHLLLPKWLTARARTVAGEKGRGARFAVLGFVGLMFWAFIFGVLYRLLTYFRGVEEIGALLAGKLLGLLLLGFTSILLLSNVITALSSFFLAKDLDMLVAAPVDWLRLYGAKLLETIIASSWMVALVAIPMFTAYGIAYRGGWLFPLVATALMLPMFVIPAVIGSAVTLTLVNVFPARRTRDILSVIAVLAAGGIVLLFRLIRPERLARPEGFRSLLDFIAVLRTPTSPLLPSEWVQKATMGYLTGEPDWLSMYVLWTTALAVFVLGAMLHRWLYHTGFSKAQESAQRWVKKGGLLSTLGDTMLKPFGILRRELVLKEIRLFFRDTTQWSQLILLAVLVVVYVYNIKFLPLSGEGITFFLVNVVPFLNLVLAGFVLASIAARFIFPGVSLEGRTLWLLRSSPMAVRDLLWAKFWVGTLPLLALAIAIVGVTDYLLQVSEFMFYVSVGTIALMTFALSGMAIGFGTIFPQFETENAAQIPTSFGGLLYMMASVTLIGGVIVLEARPVYGYLAAQAFQQPIEPTEMIVGFGLAAALCVAATLIPIRVALKRLEAVER</sequence>